<dbReference type="EMBL" id="JBCNJP010000003">
    <property type="protein sequence ID" value="KAK9079612.1"/>
    <property type="molecule type" value="Genomic_DNA"/>
</dbReference>
<dbReference type="InterPro" id="IPR004864">
    <property type="entry name" value="LEA_2"/>
</dbReference>
<name>A0AAP0DV19_9ASTR</name>
<gene>
    <name evidence="3" type="ORF">SSX86_001285</name>
</gene>
<organism evidence="3 4">
    <name type="scientific">Deinandra increscens subsp. villosa</name>
    <dbReference type="NCBI Taxonomy" id="3103831"/>
    <lineage>
        <taxon>Eukaryota</taxon>
        <taxon>Viridiplantae</taxon>
        <taxon>Streptophyta</taxon>
        <taxon>Embryophyta</taxon>
        <taxon>Tracheophyta</taxon>
        <taxon>Spermatophyta</taxon>
        <taxon>Magnoliopsida</taxon>
        <taxon>eudicotyledons</taxon>
        <taxon>Gunneridae</taxon>
        <taxon>Pentapetalae</taxon>
        <taxon>asterids</taxon>
        <taxon>campanulids</taxon>
        <taxon>Asterales</taxon>
        <taxon>Asteraceae</taxon>
        <taxon>Asteroideae</taxon>
        <taxon>Heliantheae alliance</taxon>
        <taxon>Madieae</taxon>
        <taxon>Madiinae</taxon>
        <taxon>Deinandra</taxon>
    </lineage>
</organism>
<accession>A0AAP0DV19</accession>
<evidence type="ECO:0000256" key="1">
    <source>
        <dbReference type="SAM" id="Phobius"/>
    </source>
</evidence>
<evidence type="ECO:0000313" key="4">
    <source>
        <dbReference type="Proteomes" id="UP001408789"/>
    </source>
</evidence>
<proteinExistence type="predicted"/>
<sequence length="228" mass="24823">MFISMDDQEKPLAPATKPDLPPLTVDEALSTELRNRHKGFRNRTLCCGITAATILIISVVMLVLGFTIFHIKNPKITMNSVSIIGLDRVNSPSQLTGNLTNLTVVADVSVKNSNVAAFRFERSNSSLLYHDTVVGVADIPGGVAKARRTVRLNVTFEVAVAEIAGNERFGRDLAAGMLPVESYTRIDGRVKILSFIKKKVTVTMNCSIAVNVTSREIVNQGCKKHVSI</sequence>
<keyword evidence="4" id="KW-1185">Reference proteome</keyword>
<dbReference type="InterPro" id="IPR055301">
    <property type="entry name" value="Lea14-like_2"/>
</dbReference>
<evidence type="ECO:0000313" key="3">
    <source>
        <dbReference type="EMBL" id="KAK9079612.1"/>
    </source>
</evidence>
<dbReference type="AlphaFoldDB" id="A0AAP0DV19"/>
<feature type="transmembrane region" description="Helical" evidence="1">
    <location>
        <begin position="44"/>
        <end position="69"/>
    </location>
</feature>
<dbReference type="Pfam" id="PF03168">
    <property type="entry name" value="LEA_2"/>
    <property type="match status" value="1"/>
</dbReference>
<keyword evidence="1" id="KW-1133">Transmembrane helix</keyword>
<dbReference type="Proteomes" id="UP001408789">
    <property type="component" value="Unassembled WGS sequence"/>
</dbReference>
<keyword evidence="1" id="KW-0812">Transmembrane</keyword>
<evidence type="ECO:0000259" key="2">
    <source>
        <dbReference type="Pfam" id="PF03168"/>
    </source>
</evidence>
<dbReference type="PANTHER" id="PTHR31852">
    <property type="entry name" value="LATE EMBRYOGENESIS ABUNDANT (LEA) HYDROXYPROLINE-RICH GLYCOPROTEIN FAMILY"/>
    <property type="match status" value="1"/>
</dbReference>
<reference evidence="3 4" key="1">
    <citation type="submission" date="2024-04" db="EMBL/GenBank/DDBJ databases">
        <title>The reference genome of an endangered Asteraceae, Deinandra increscens subsp. villosa, native to the Central Coast of California.</title>
        <authorList>
            <person name="Guilliams M."/>
            <person name="Hasenstab-Lehman K."/>
            <person name="Meyer R."/>
            <person name="Mcevoy S."/>
        </authorList>
    </citation>
    <scope>NUCLEOTIDE SEQUENCE [LARGE SCALE GENOMIC DNA]</scope>
    <source>
        <tissue evidence="3">Leaf</tissue>
    </source>
</reference>
<protein>
    <recommendedName>
        <fullName evidence="2">Late embryogenesis abundant protein LEA-2 subgroup domain-containing protein</fullName>
    </recommendedName>
</protein>
<feature type="domain" description="Late embryogenesis abundant protein LEA-2 subgroup" evidence="2">
    <location>
        <begin position="108"/>
        <end position="207"/>
    </location>
</feature>
<keyword evidence="1" id="KW-0472">Membrane</keyword>
<comment type="caution">
    <text evidence="3">The sequence shown here is derived from an EMBL/GenBank/DDBJ whole genome shotgun (WGS) entry which is preliminary data.</text>
</comment>